<sequence>MPDKNWSSYLLKCSDGSLYWGVTKNMENRLIKHNEGTASKYTRSRLPVKLAAIKGHFTKREAFHLEYQIKNTPTHKKIATLNDWKPEN</sequence>
<dbReference type="RefSeq" id="WP_004074752.1">
    <property type="nucleotide sequence ID" value="NZ_CM001488.1"/>
</dbReference>
<proteinExistence type="inferred from homology"/>
<name>I5B692_9BACT</name>
<organism evidence="3 4">
    <name type="scientific">Desulfobacter postgatei 2ac9</name>
    <dbReference type="NCBI Taxonomy" id="879212"/>
    <lineage>
        <taxon>Bacteria</taxon>
        <taxon>Pseudomonadati</taxon>
        <taxon>Thermodesulfobacteriota</taxon>
        <taxon>Desulfobacteria</taxon>
        <taxon>Desulfobacterales</taxon>
        <taxon>Desulfobacteraceae</taxon>
        <taxon>Desulfobacter</taxon>
    </lineage>
</organism>
<dbReference type="eggNOG" id="COG2827">
    <property type="taxonomic scope" value="Bacteria"/>
</dbReference>
<evidence type="ECO:0000313" key="4">
    <source>
        <dbReference type="Proteomes" id="UP000005778"/>
    </source>
</evidence>
<comment type="similarity">
    <text evidence="1">Belongs to the UPF0213 family.</text>
</comment>
<dbReference type="PROSITE" id="PS50164">
    <property type="entry name" value="GIY_YIG"/>
    <property type="match status" value="1"/>
</dbReference>
<evidence type="ECO:0000256" key="1">
    <source>
        <dbReference type="ARBA" id="ARBA00007435"/>
    </source>
</evidence>
<dbReference type="CDD" id="cd10456">
    <property type="entry name" value="GIY-YIG_UPF0213"/>
    <property type="match status" value="1"/>
</dbReference>
<feature type="domain" description="GIY-YIG" evidence="2">
    <location>
        <begin position="4"/>
        <end position="79"/>
    </location>
</feature>
<reference evidence="3 4" key="2">
    <citation type="submission" date="2012-02" db="EMBL/GenBank/DDBJ databases">
        <title>Improved High-Quality Draft sequence of Desulfobacter postgatei 2ac9.</title>
        <authorList>
            <consortium name="US DOE Joint Genome Institute"/>
            <person name="Lucas S."/>
            <person name="Han J."/>
            <person name="Lapidus A."/>
            <person name="Cheng J.-F."/>
            <person name="Goodwin L."/>
            <person name="Pitluck S."/>
            <person name="Peters L."/>
            <person name="Ovchinnikova G."/>
            <person name="Held B."/>
            <person name="Detter J.C."/>
            <person name="Han C."/>
            <person name="Tapia R."/>
            <person name="Land M."/>
            <person name="Hauser L."/>
            <person name="Kyrpides N."/>
            <person name="Ivanova N."/>
            <person name="Pagani I."/>
            <person name="Orellana R."/>
            <person name="Lovley D."/>
            <person name="Woyke T."/>
        </authorList>
    </citation>
    <scope>NUCLEOTIDE SEQUENCE [LARGE SCALE GENOMIC DNA]</scope>
    <source>
        <strain evidence="3 4">2ac9</strain>
    </source>
</reference>
<gene>
    <name evidence="3" type="ORF">DespoDRAFT_03224</name>
</gene>
<dbReference type="PANTHER" id="PTHR34477">
    <property type="entry name" value="UPF0213 PROTEIN YHBQ"/>
    <property type="match status" value="1"/>
</dbReference>
<dbReference type="OrthoDB" id="287318at2"/>
<dbReference type="Proteomes" id="UP000005778">
    <property type="component" value="Chromosome"/>
</dbReference>
<dbReference type="Pfam" id="PF01541">
    <property type="entry name" value="GIY-YIG"/>
    <property type="match status" value="1"/>
</dbReference>
<dbReference type="EMBL" id="CM001488">
    <property type="protein sequence ID" value="EIM65005.1"/>
    <property type="molecule type" value="Genomic_DNA"/>
</dbReference>
<dbReference type="InterPro" id="IPR000305">
    <property type="entry name" value="GIY-YIG_endonuc"/>
</dbReference>
<dbReference type="GO" id="GO:0004519">
    <property type="term" value="F:endonuclease activity"/>
    <property type="evidence" value="ECO:0007669"/>
    <property type="project" value="UniProtKB-KW"/>
</dbReference>
<dbReference type="AlphaFoldDB" id="I5B692"/>
<keyword evidence="3" id="KW-0255">Endonuclease</keyword>
<keyword evidence="4" id="KW-1185">Reference proteome</keyword>
<evidence type="ECO:0000259" key="2">
    <source>
        <dbReference type="PROSITE" id="PS50164"/>
    </source>
</evidence>
<dbReference type="STRING" id="879212.DespoDRAFT_03224"/>
<dbReference type="SUPFAM" id="SSF82771">
    <property type="entry name" value="GIY-YIG endonuclease"/>
    <property type="match status" value="1"/>
</dbReference>
<evidence type="ECO:0000313" key="3">
    <source>
        <dbReference type="EMBL" id="EIM65005.1"/>
    </source>
</evidence>
<dbReference type="HOGENOM" id="CLU_135650_0_3_7"/>
<dbReference type="InterPro" id="IPR050190">
    <property type="entry name" value="UPF0213_domain"/>
</dbReference>
<dbReference type="Gene3D" id="3.40.1440.10">
    <property type="entry name" value="GIY-YIG endonuclease"/>
    <property type="match status" value="1"/>
</dbReference>
<reference evidence="3 4" key="1">
    <citation type="submission" date="2011-09" db="EMBL/GenBank/DDBJ databases">
        <authorList>
            <consortium name="US DOE Joint Genome Institute (JGI-PGF)"/>
            <person name="Lucas S."/>
            <person name="Han J."/>
            <person name="Lapidus A."/>
            <person name="Cheng J.-F."/>
            <person name="Goodwin L."/>
            <person name="Pitluck S."/>
            <person name="Peters L."/>
            <person name="Land M.L."/>
            <person name="Hauser L."/>
            <person name="Orellana R."/>
            <person name="Lovley D."/>
            <person name="Woyke T.J."/>
        </authorList>
    </citation>
    <scope>NUCLEOTIDE SEQUENCE [LARGE SCALE GENOMIC DNA]</scope>
    <source>
        <strain evidence="3 4">2ac9</strain>
    </source>
</reference>
<protein>
    <submittedName>
        <fullName evidence="3">Putative endonuclease containing a URI domain</fullName>
    </submittedName>
</protein>
<dbReference type="PANTHER" id="PTHR34477:SF1">
    <property type="entry name" value="UPF0213 PROTEIN YHBQ"/>
    <property type="match status" value="1"/>
</dbReference>
<accession>I5B692</accession>
<dbReference type="InterPro" id="IPR035901">
    <property type="entry name" value="GIY-YIG_endonuc_sf"/>
</dbReference>
<keyword evidence="3" id="KW-0540">Nuclease</keyword>
<keyword evidence="3" id="KW-0378">Hydrolase</keyword>